<gene>
    <name evidence="1" type="ORF">Q9L58_007122</name>
</gene>
<dbReference type="EMBL" id="JBBBZM010000108">
    <property type="protein sequence ID" value="KAL0633940.1"/>
    <property type="molecule type" value="Genomic_DNA"/>
</dbReference>
<protein>
    <recommendedName>
        <fullName evidence="3">DRBM domain-containing protein</fullName>
    </recommendedName>
</protein>
<proteinExistence type="predicted"/>
<dbReference type="SUPFAM" id="SSF54768">
    <property type="entry name" value="dsRNA-binding domain-like"/>
    <property type="match status" value="1"/>
</dbReference>
<name>A0ABR3GDR6_9PEZI</name>
<comment type="caution">
    <text evidence="1">The sequence shown here is derived from an EMBL/GenBank/DDBJ whole genome shotgun (WGS) entry which is preliminary data.</text>
</comment>
<sequence>MYYILYLSSLCRRRRWSDPHYESYQYPKGFTCTVHVNGREYQSESILDTEVLAREAAAMRAYLFCRNFSVNDGAHPSPNAMAMATGTGGPPQSQTASAGVTGMMGANRGYASGNGNGYPTGPLSGGMPMDNGSNNMVTSQGVIVVGHSNIMM</sequence>
<reference evidence="1 2" key="1">
    <citation type="submission" date="2024-02" db="EMBL/GenBank/DDBJ databases">
        <title>Discinaceae phylogenomics.</title>
        <authorList>
            <person name="Dirks A.C."/>
            <person name="James T.Y."/>
        </authorList>
    </citation>
    <scope>NUCLEOTIDE SEQUENCE [LARGE SCALE GENOMIC DNA]</scope>
    <source>
        <strain evidence="1 2">ACD0624</strain>
    </source>
</reference>
<keyword evidence="2" id="KW-1185">Reference proteome</keyword>
<dbReference type="CDD" id="cd00048">
    <property type="entry name" value="DSRM_SF"/>
    <property type="match status" value="1"/>
</dbReference>
<dbReference type="Gene3D" id="3.30.160.20">
    <property type="match status" value="1"/>
</dbReference>
<evidence type="ECO:0000313" key="2">
    <source>
        <dbReference type="Proteomes" id="UP001447188"/>
    </source>
</evidence>
<evidence type="ECO:0008006" key="3">
    <source>
        <dbReference type="Google" id="ProtNLM"/>
    </source>
</evidence>
<accession>A0ABR3GDR6</accession>
<organism evidence="1 2">
    <name type="scientific">Discina gigas</name>
    <dbReference type="NCBI Taxonomy" id="1032678"/>
    <lineage>
        <taxon>Eukaryota</taxon>
        <taxon>Fungi</taxon>
        <taxon>Dikarya</taxon>
        <taxon>Ascomycota</taxon>
        <taxon>Pezizomycotina</taxon>
        <taxon>Pezizomycetes</taxon>
        <taxon>Pezizales</taxon>
        <taxon>Discinaceae</taxon>
        <taxon>Discina</taxon>
    </lineage>
</organism>
<dbReference type="Proteomes" id="UP001447188">
    <property type="component" value="Unassembled WGS sequence"/>
</dbReference>
<evidence type="ECO:0000313" key="1">
    <source>
        <dbReference type="EMBL" id="KAL0633940.1"/>
    </source>
</evidence>